<sequence>MAALREQEAGDARFAAGYAAGFARHQALKHGIDAEADGGAGLIAAMRAQAPAELLPALQALRLTTRGTATSRSALAAADPVADAGYLVGQLESLCGTRRLLDTRRGAARYLTLCDHAADRLQTHHPTAVLRLDPGERAIVERALASLD</sequence>
<evidence type="ECO:0000313" key="1">
    <source>
        <dbReference type="EMBL" id="PZF78633.1"/>
    </source>
</evidence>
<accession>A0A2W2CEJ8</accession>
<keyword evidence="2" id="KW-1185">Reference proteome</keyword>
<dbReference type="EMBL" id="QKVK01000001">
    <property type="protein sequence ID" value="PZF78633.1"/>
    <property type="molecule type" value="Genomic_DNA"/>
</dbReference>
<dbReference type="AlphaFoldDB" id="A0A2W2CEJ8"/>
<dbReference type="Proteomes" id="UP000248795">
    <property type="component" value="Unassembled WGS sequence"/>
</dbReference>
<gene>
    <name evidence="1" type="ORF">DK847_02165</name>
</gene>
<reference evidence="2" key="1">
    <citation type="submission" date="2018-06" db="EMBL/GenBank/DDBJ databases">
        <title>Aestuariibacter litoralis strain KCTC 52945T.</title>
        <authorList>
            <person name="Li X."/>
            <person name="Salam N."/>
            <person name="Li J.-L."/>
            <person name="Chen Y.-M."/>
            <person name="Yang Z.-W."/>
            <person name="Zhang L.-Y."/>
            <person name="Han M.-X."/>
            <person name="Xiao M."/>
            <person name="Li W.-J."/>
        </authorList>
    </citation>
    <scope>NUCLEOTIDE SEQUENCE [LARGE SCALE GENOMIC DNA]</scope>
    <source>
        <strain evidence="2">KCTC 52945</strain>
    </source>
</reference>
<protein>
    <submittedName>
        <fullName evidence="1">Uncharacterized protein</fullName>
    </submittedName>
</protein>
<comment type="caution">
    <text evidence="1">The sequence shown here is derived from an EMBL/GenBank/DDBJ whole genome shotgun (WGS) entry which is preliminary data.</text>
</comment>
<evidence type="ECO:0000313" key="2">
    <source>
        <dbReference type="Proteomes" id="UP000248795"/>
    </source>
</evidence>
<proteinExistence type="predicted"/>
<name>A0A2W2CEJ8_9HYPH</name>
<organism evidence="1 2">
    <name type="scientific">Aestuariivirga litoralis</name>
    <dbReference type="NCBI Taxonomy" id="2650924"/>
    <lineage>
        <taxon>Bacteria</taxon>
        <taxon>Pseudomonadati</taxon>
        <taxon>Pseudomonadota</taxon>
        <taxon>Alphaproteobacteria</taxon>
        <taxon>Hyphomicrobiales</taxon>
        <taxon>Aestuariivirgaceae</taxon>
        <taxon>Aestuariivirga</taxon>
    </lineage>
</organism>